<dbReference type="RefSeq" id="WP_184020131.1">
    <property type="nucleotide sequence ID" value="NZ_JACIJC010000005.1"/>
</dbReference>
<dbReference type="AlphaFoldDB" id="A0A7W9AK46"/>
<evidence type="ECO:0000256" key="1">
    <source>
        <dbReference type="ARBA" id="ARBA00022679"/>
    </source>
</evidence>
<proteinExistence type="predicted"/>
<dbReference type="InterPro" id="IPR016181">
    <property type="entry name" value="Acyl_CoA_acyltransferase"/>
</dbReference>
<organism evidence="4 5">
    <name type="scientific">Sphingobium boeckii</name>
    <dbReference type="NCBI Taxonomy" id="1082345"/>
    <lineage>
        <taxon>Bacteria</taxon>
        <taxon>Pseudomonadati</taxon>
        <taxon>Pseudomonadota</taxon>
        <taxon>Alphaproteobacteria</taxon>
        <taxon>Sphingomonadales</taxon>
        <taxon>Sphingomonadaceae</taxon>
        <taxon>Sphingobium</taxon>
    </lineage>
</organism>
<comment type="caution">
    <text evidence="4">The sequence shown here is derived from an EMBL/GenBank/DDBJ whole genome shotgun (WGS) entry which is preliminary data.</text>
</comment>
<dbReference type="Pfam" id="PF00583">
    <property type="entry name" value="Acetyltransf_1"/>
    <property type="match status" value="1"/>
</dbReference>
<dbReference type="GO" id="GO:0016747">
    <property type="term" value="F:acyltransferase activity, transferring groups other than amino-acyl groups"/>
    <property type="evidence" value="ECO:0007669"/>
    <property type="project" value="InterPro"/>
</dbReference>
<protein>
    <submittedName>
        <fullName evidence="4">GNAT superfamily N-acetyltransferase</fullName>
    </submittedName>
</protein>
<name>A0A7W9AK46_9SPHN</name>
<keyword evidence="2" id="KW-0012">Acyltransferase</keyword>
<dbReference type="PROSITE" id="PS51186">
    <property type="entry name" value="GNAT"/>
    <property type="match status" value="1"/>
</dbReference>
<dbReference type="EMBL" id="JACIJC010000005">
    <property type="protein sequence ID" value="MBB5687043.1"/>
    <property type="molecule type" value="Genomic_DNA"/>
</dbReference>
<keyword evidence="5" id="KW-1185">Reference proteome</keyword>
<dbReference type="Proteomes" id="UP000549617">
    <property type="component" value="Unassembled WGS sequence"/>
</dbReference>
<dbReference type="CDD" id="cd04301">
    <property type="entry name" value="NAT_SF"/>
    <property type="match status" value="1"/>
</dbReference>
<dbReference type="PANTHER" id="PTHR43800:SF1">
    <property type="entry name" value="PEPTIDYL-LYSINE N-ACETYLTRANSFERASE YJAB"/>
    <property type="match status" value="1"/>
</dbReference>
<dbReference type="Gene3D" id="3.40.630.30">
    <property type="match status" value="1"/>
</dbReference>
<evidence type="ECO:0000313" key="5">
    <source>
        <dbReference type="Proteomes" id="UP000549617"/>
    </source>
</evidence>
<sequence>MGLIPVATHQVACVVTSLEMLERPRARPMPQSILRLNRWTAPAADKYRQLFRRIGAPWLWFSRLIMDEARLIAIIHDPLVEIYAVCDRQGIEVGILELDFRKSGECELGFFGLIPELAGQGHGGWLMAQAMALGWRKGITRLWVHTCTLDSPGALGFYQKAGFKPFARSVETFDDPRVLGILPRDTAPHVPMLQAAS</sequence>
<accession>A0A7W9AK46</accession>
<evidence type="ECO:0000256" key="2">
    <source>
        <dbReference type="ARBA" id="ARBA00023315"/>
    </source>
</evidence>
<gene>
    <name evidence="4" type="ORF">FHS49_003071</name>
</gene>
<evidence type="ECO:0000259" key="3">
    <source>
        <dbReference type="PROSITE" id="PS51186"/>
    </source>
</evidence>
<feature type="domain" description="N-acetyltransferase" evidence="3">
    <location>
        <begin position="34"/>
        <end position="185"/>
    </location>
</feature>
<keyword evidence="1 4" id="KW-0808">Transferase</keyword>
<evidence type="ECO:0000313" key="4">
    <source>
        <dbReference type="EMBL" id="MBB5687043.1"/>
    </source>
</evidence>
<dbReference type="InterPro" id="IPR000182">
    <property type="entry name" value="GNAT_dom"/>
</dbReference>
<dbReference type="PANTHER" id="PTHR43800">
    <property type="entry name" value="PEPTIDYL-LYSINE N-ACETYLTRANSFERASE YJAB"/>
    <property type="match status" value="1"/>
</dbReference>
<dbReference type="SUPFAM" id="SSF55729">
    <property type="entry name" value="Acyl-CoA N-acyltransferases (Nat)"/>
    <property type="match status" value="1"/>
</dbReference>
<reference evidence="4 5" key="1">
    <citation type="submission" date="2020-08" db="EMBL/GenBank/DDBJ databases">
        <title>Genomic Encyclopedia of Type Strains, Phase IV (KMG-IV): sequencing the most valuable type-strain genomes for metagenomic binning, comparative biology and taxonomic classification.</title>
        <authorList>
            <person name="Goeker M."/>
        </authorList>
    </citation>
    <scope>NUCLEOTIDE SEQUENCE [LARGE SCALE GENOMIC DNA]</scope>
    <source>
        <strain evidence="4 5">DSM 25079</strain>
    </source>
</reference>